<dbReference type="AlphaFoldDB" id="A0AAN7YPS2"/>
<dbReference type="EMBL" id="JAVFKY010000004">
    <property type="protein sequence ID" value="KAK5577186.1"/>
    <property type="molecule type" value="Genomic_DNA"/>
</dbReference>
<keyword evidence="3" id="KW-1185">Reference proteome</keyword>
<dbReference type="GO" id="GO:0048270">
    <property type="term" value="F:methionine adenosyltransferase regulator activity"/>
    <property type="evidence" value="ECO:0007669"/>
    <property type="project" value="TreeGrafter"/>
</dbReference>
<dbReference type="InterPro" id="IPR001509">
    <property type="entry name" value="Epimerase_deHydtase"/>
</dbReference>
<evidence type="ECO:0000259" key="1">
    <source>
        <dbReference type="Pfam" id="PF01370"/>
    </source>
</evidence>
<dbReference type="InterPro" id="IPR036291">
    <property type="entry name" value="NAD(P)-bd_dom_sf"/>
</dbReference>
<dbReference type="Proteomes" id="UP001344447">
    <property type="component" value="Unassembled WGS sequence"/>
</dbReference>
<proteinExistence type="predicted"/>
<dbReference type="InterPro" id="IPR005913">
    <property type="entry name" value="dTDP_dehydrorham_reduct"/>
</dbReference>
<protein>
    <recommendedName>
        <fullName evidence="1">NAD-dependent epimerase/dehydratase domain-containing protein</fullName>
    </recommendedName>
</protein>
<dbReference type="SUPFAM" id="SSF51735">
    <property type="entry name" value="NAD(P)-binding Rossmann-fold domains"/>
    <property type="match status" value="1"/>
</dbReference>
<dbReference type="Pfam" id="PF01370">
    <property type="entry name" value="Epimerase"/>
    <property type="match status" value="1"/>
</dbReference>
<sequence>MINQDQIIIIYGGKTGWIGQKIVELLKVKGVQYYISECRLENRESILKELDEIKPLSVINCAGVTGRPNVDWCEDNKQETIRSNVIGTLNLIDCCYLRSIHITNFATGCIYKYDEKHPMNSGIGFKEDEEFNYFDSHYSVTKQMVETLTKHYENNTLTLRLRMPISENLNEPRNFITKITKYEKVVNIPNSCSVLPDLLPIAIDMTIKQIKGVFNFVNPGVISHNQILDLYIQHVNQTFKYQNFTEEEQSKILKCGRSNNHLDTSKLESLYPLIPNIKNSIENIFLNLKK</sequence>
<accession>A0AAN7YPS2</accession>
<dbReference type="Gene3D" id="3.40.50.720">
    <property type="entry name" value="NAD(P)-binding Rossmann-like Domain"/>
    <property type="match status" value="1"/>
</dbReference>
<evidence type="ECO:0000313" key="2">
    <source>
        <dbReference type="EMBL" id="KAK5577186.1"/>
    </source>
</evidence>
<reference evidence="2 3" key="1">
    <citation type="submission" date="2023-11" db="EMBL/GenBank/DDBJ databases">
        <title>Dfirmibasis_genome.</title>
        <authorList>
            <person name="Edelbroek B."/>
            <person name="Kjellin J."/>
            <person name="Jerlstrom-Hultqvist J."/>
            <person name="Soderbom F."/>
        </authorList>
    </citation>
    <scope>NUCLEOTIDE SEQUENCE [LARGE SCALE GENOMIC DNA]</scope>
    <source>
        <strain evidence="2 3">TNS-C-14</strain>
    </source>
</reference>
<comment type="caution">
    <text evidence="2">The sequence shown here is derived from an EMBL/GenBank/DDBJ whole genome shotgun (WGS) entry which is preliminary data.</text>
</comment>
<name>A0AAN7YPS2_9MYCE</name>
<dbReference type="PANTHER" id="PTHR10491:SF4">
    <property type="entry name" value="METHIONINE ADENOSYLTRANSFERASE 2 SUBUNIT BETA"/>
    <property type="match status" value="1"/>
</dbReference>
<gene>
    <name evidence="2" type="ORF">RB653_002124</name>
</gene>
<dbReference type="GO" id="GO:0006556">
    <property type="term" value="P:S-adenosylmethionine biosynthetic process"/>
    <property type="evidence" value="ECO:0007669"/>
    <property type="project" value="TreeGrafter"/>
</dbReference>
<organism evidence="2 3">
    <name type="scientific">Dictyostelium firmibasis</name>
    <dbReference type="NCBI Taxonomy" id="79012"/>
    <lineage>
        <taxon>Eukaryota</taxon>
        <taxon>Amoebozoa</taxon>
        <taxon>Evosea</taxon>
        <taxon>Eumycetozoa</taxon>
        <taxon>Dictyostelia</taxon>
        <taxon>Dictyosteliales</taxon>
        <taxon>Dictyosteliaceae</taxon>
        <taxon>Dictyostelium</taxon>
    </lineage>
</organism>
<dbReference type="PANTHER" id="PTHR10491">
    <property type="entry name" value="DTDP-4-DEHYDRORHAMNOSE REDUCTASE"/>
    <property type="match status" value="1"/>
</dbReference>
<dbReference type="GO" id="GO:0048269">
    <property type="term" value="C:methionine adenosyltransferase complex"/>
    <property type="evidence" value="ECO:0007669"/>
    <property type="project" value="TreeGrafter"/>
</dbReference>
<feature type="domain" description="NAD-dependent epimerase/dehydratase" evidence="1">
    <location>
        <begin position="13"/>
        <end position="177"/>
    </location>
</feature>
<evidence type="ECO:0000313" key="3">
    <source>
        <dbReference type="Proteomes" id="UP001344447"/>
    </source>
</evidence>